<evidence type="ECO:0000256" key="4">
    <source>
        <dbReference type="ARBA" id="ARBA00023055"/>
    </source>
</evidence>
<dbReference type="GO" id="GO:0016747">
    <property type="term" value="F:acyltransferase activity, transferring groups other than amino-acyl groups"/>
    <property type="evidence" value="ECO:0007669"/>
    <property type="project" value="InterPro"/>
</dbReference>
<reference evidence="10" key="1">
    <citation type="journal article" date="2015" name="Nature">
        <title>Complex archaea that bridge the gap between prokaryotes and eukaryotes.</title>
        <authorList>
            <person name="Spang A."/>
            <person name="Saw J.H."/>
            <person name="Jorgensen S.L."/>
            <person name="Zaremba-Niedzwiedzka K."/>
            <person name="Martijn J."/>
            <person name="Lind A.E."/>
            <person name="van Eijk R."/>
            <person name="Schleper C."/>
            <person name="Guy L."/>
            <person name="Ettema T.J."/>
        </authorList>
    </citation>
    <scope>NUCLEOTIDE SEQUENCE</scope>
</reference>
<dbReference type="InterPro" id="IPR020613">
    <property type="entry name" value="Thiolase_CS"/>
</dbReference>
<sequence>MSDKIYVIGVGMTRFAKLPGRTMKSMTGESTNLALKDCGLDKGDLEAAWFSNSGWGQSEYQHCIRGQVTLSTHGIDKIPITNVENACAGGSTAFHSAWMSIKAGVYDVSLAVGAEKMYFDKPPRVTSGGIPGLGAMSGFISGTDVEDTLNMMGALKKQFEAGNKPPTEKKGDDEKSGEKKPKKKDHSIFMDFYAAGARNHMKTYGTTQRQIAAIASKNHNNSTMNPLAQYTFPQTIEQVMNDYIVAYPLTRAMCAPTGDGSAAAILCSEQFLNDNPSLRDRAILIRASILRSGSRQSFNEIKVASDIAYKTAGLGPEDIDVSEVHDATAYAELHVTEGLGYCPVGQGGPFAESGATALDGKVAVNPSGGLLARGHPIGASGIAQMYELVTQLRGEAGERQVKDAKIALAHNGGGNLGPGGAALCIHILGNN</sequence>
<dbReference type="GO" id="GO:0006869">
    <property type="term" value="P:lipid transport"/>
    <property type="evidence" value="ECO:0007669"/>
    <property type="project" value="UniProtKB-KW"/>
</dbReference>
<dbReference type="EMBL" id="LAZR01001206">
    <property type="protein sequence ID" value="KKN48749.1"/>
    <property type="molecule type" value="Genomic_DNA"/>
</dbReference>
<dbReference type="InterPro" id="IPR055140">
    <property type="entry name" value="Thiolase_C_2"/>
</dbReference>
<evidence type="ECO:0000256" key="3">
    <source>
        <dbReference type="ARBA" id="ARBA00022679"/>
    </source>
</evidence>
<organism evidence="10">
    <name type="scientific">marine sediment metagenome</name>
    <dbReference type="NCBI Taxonomy" id="412755"/>
    <lineage>
        <taxon>unclassified sequences</taxon>
        <taxon>metagenomes</taxon>
        <taxon>ecological metagenomes</taxon>
    </lineage>
</organism>
<dbReference type="GO" id="GO:0008289">
    <property type="term" value="F:lipid binding"/>
    <property type="evidence" value="ECO:0007669"/>
    <property type="project" value="UniProtKB-KW"/>
</dbReference>
<evidence type="ECO:0000259" key="8">
    <source>
        <dbReference type="Pfam" id="PF00108"/>
    </source>
</evidence>
<feature type="region of interest" description="Disordered" evidence="7">
    <location>
        <begin position="158"/>
        <end position="183"/>
    </location>
</feature>
<dbReference type="Pfam" id="PF00108">
    <property type="entry name" value="Thiolase_N"/>
    <property type="match status" value="1"/>
</dbReference>
<comment type="caution">
    <text evidence="10">The sequence shown here is derived from an EMBL/GenBank/DDBJ whole genome shotgun (WGS) entry which is preliminary data.</text>
</comment>
<evidence type="ECO:0000256" key="5">
    <source>
        <dbReference type="ARBA" id="ARBA00023121"/>
    </source>
</evidence>
<keyword evidence="5" id="KW-0446">Lipid-binding</keyword>
<gene>
    <name evidence="10" type="ORF">LCGC14_0649880</name>
</gene>
<dbReference type="Gene3D" id="3.40.47.10">
    <property type="match status" value="1"/>
</dbReference>
<dbReference type="PANTHER" id="PTHR42870">
    <property type="entry name" value="ACETYL-COA C-ACETYLTRANSFERASE"/>
    <property type="match status" value="1"/>
</dbReference>
<dbReference type="CDD" id="cd00829">
    <property type="entry name" value="SCP-x_thiolase"/>
    <property type="match status" value="1"/>
</dbReference>
<dbReference type="InterPro" id="IPR016039">
    <property type="entry name" value="Thiolase-like"/>
</dbReference>
<evidence type="ECO:0000256" key="1">
    <source>
        <dbReference type="ARBA" id="ARBA00012352"/>
    </source>
</evidence>
<accession>A0A0F9R1X5</accession>
<feature type="compositionally biased region" description="Basic and acidic residues" evidence="7">
    <location>
        <begin position="166"/>
        <end position="179"/>
    </location>
</feature>
<evidence type="ECO:0000256" key="2">
    <source>
        <dbReference type="ARBA" id="ARBA00022448"/>
    </source>
</evidence>
<keyword evidence="3" id="KW-0808">Transferase</keyword>
<dbReference type="AlphaFoldDB" id="A0A0F9R1X5"/>
<feature type="domain" description="Thiolase C-terminal" evidence="9">
    <location>
        <begin position="298"/>
        <end position="416"/>
    </location>
</feature>
<keyword evidence="4" id="KW-0445">Lipid transport</keyword>
<evidence type="ECO:0000259" key="9">
    <source>
        <dbReference type="Pfam" id="PF22691"/>
    </source>
</evidence>
<feature type="domain" description="Thiolase N-terminal" evidence="8">
    <location>
        <begin position="6"/>
        <end position="229"/>
    </location>
</feature>
<dbReference type="EC" id="2.3.1.176" evidence="1"/>
<dbReference type="SUPFAM" id="SSF53901">
    <property type="entry name" value="Thiolase-like"/>
    <property type="match status" value="1"/>
</dbReference>
<evidence type="ECO:0000256" key="6">
    <source>
        <dbReference type="ARBA" id="ARBA00032316"/>
    </source>
</evidence>
<dbReference type="PIRSF" id="PIRSF000429">
    <property type="entry name" value="Ac-CoA_Ac_transf"/>
    <property type="match status" value="1"/>
</dbReference>
<name>A0A0F9R1X5_9ZZZZ</name>
<evidence type="ECO:0000256" key="7">
    <source>
        <dbReference type="SAM" id="MobiDB-lite"/>
    </source>
</evidence>
<protein>
    <recommendedName>
        <fullName evidence="1">propanoyl-CoA C-acyltransferase</fullName>
        <ecNumber evidence="1">2.3.1.176</ecNumber>
    </recommendedName>
    <alternativeName>
        <fullName evidence="6">Propanoyl-CoA C-acyltransferase</fullName>
    </alternativeName>
</protein>
<proteinExistence type="predicted"/>
<dbReference type="Pfam" id="PF22691">
    <property type="entry name" value="Thiolase_C_1"/>
    <property type="match status" value="1"/>
</dbReference>
<dbReference type="PROSITE" id="PS00737">
    <property type="entry name" value="THIOLASE_2"/>
    <property type="match status" value="1"/>
</dbReference>
<keyword evidence="2" id="KW-0813">Transport</keyword>
<evidence type="ECO:0000313" key="10">
    <source>
        <dbReference type="EMBL" id="KKN48749.1"/>
    </source>
</evidence>
<dbReference type="InterPro" id="IPR002155">
    <property type="entry name" value="Thiolase"/>
</dbReference>
<dbReference type="PANTHER" id="PTHR42870:SF1">
    <property type="entry name" value="NON-SPECIFIC LIPID-TRANSFER PROTEIN-LIKE 2"/>
    <property type="match status" value="1"/>
</dbReference>
<dbReference type="InterPro" id="IPR020616">
    <property type="entry name" value="Thiolase_N"/>
</dbReference>